<feature type="transmembrane region" description="Helical" evidence="2">
    <location>
        <begin position="102"/>
        <end position="120"/>
    </location>
</feature>
<sequence>MTTTFEPSSPDSAAGPARGSTMGSTPTTRSSGVFGTRWLRGAAVVRILFGVLWAIDAIFKWLPGFIGGETLADELGKVDSVELPVVHEWLQLWNTVGLANPPAFAVVIAVIETLVAIALITGTLSNVAFLGSALLSFGIWSGAEGFHLPWKDGMTDLGPSVGYIFASLALFYAAAGSTWSVDSRLRPRLGRAGWLSSPAVPAFARRGASD</sequence>
<dbReference type="AlphaFoldDB" id="A0A2M9BC65"/>
<keyword evidence="2" id="KW-1133">Transmembrane helix</keyword>
<accession>A0A2M9BC65</accession>
<feature type="region of interest" description="Disordered" evidence="1">
    <location>
        <begin position="1"/>
        <end position="30"/>
    </location>
</feature>
<dbReference type="RefSeq" id="WP_100345654.1">
    <property type="nucleotide sequence ID" value="NZ_PGFB01000005.1"/>
</dbReference>
<feature type="compositionally biased region" description="Polar residues" evidence="1">
    <location>
        <begin position="1"/>
        <end position="11"/>
    </location>
</feature>
<dbReference type="OrthoDB" id="5290932at2"/>
<protein>
    <recommendedName>
        <fullName evidence="5">Thiosulfate dehydrogenase [quinone] large subunit</fullName>
    </recommendedName>
</protein>
<dbReference type="Proteomes" id="UP000230161">
    <property type="component" value="Unassembled WGS sequence"/>
</dbReference>
<keyword evidence="4" id="KW-1185">Reference proteome</keyword>
<evidence type="ECO:0008006" key="5">
    <source>
        <dbReference type="Google" id="ProtNLM"/>
    </source>
</evidence>
<dbReference type="EMBL" id="PGFB01000005">
    <property type="protein sequence ID" value="PJJ55538.1"/>
    <property type="molecule type" value="Genomic_DNA"/>
</dbReference>
<feature type="transmembrane region" description="Helical" evidence="2">
    <location>
        <begin position="163"/>
        <end position="181"/>
    </location>
</feature>
<keyword evidence="2" id="KW-0812">Transmembrane</keyword>
<comment type="caution">
    <text evidence="3">The sequence shown here is derived from an EMBL/GenBank/DDBJ whole genome shotgun (WGS) entry which is preliminary data.</text>
</comment>
<name>A0A2M9BC65_9MICO</name>
<evidence type="ECO:0000256" key="1">
    <source>
        <dbReference type="SAM" id="MobiDB-lite"/>
    </source>
</evidence>
<gene>
    <name evidence="3" type="ORF">CLV54_2885</name>
</gene>
<reference evidence="3 4" key="1">
    <citation type="submission" date="2017-11" db="EMBL/GenBank/DDBJ databases">
        <title>Genomic Encyclopedia of Archaeal and Bacterial Type Strains, Phase II (KMG-II): From Individual Species to Whole Genera.</title>
        <authorList>
            <person name="Goeker M."/>
        </authorList>
    </citation>
    <scope>NUCLEOTIDE SEQUENCE [LARGE SCALE GENOMIC DNA]</scope>
    <source>
        <strain evidence="3 4">DSM 25625</strain>
    </source>
</reference>
<evidence type="ECO:0000256" key="2">
    <source>
        <dbReference type="SAM" id="Phobius"/>
    </source>
</evidence>
<feature type="transmembrane region" description="Helical" evidence="2">
    <location>
        <begin position="127"/>
        <end position="143"/>
    </location>
</feature>
<feature type="compositionally biased region" description="Polar residues" evidence="1">
    <location>
        <begin position="21"/>
        <end position="30"/>
    </location>
</feature>
<evidence type="ECO:0000313" key="4">
    <source>
        <dbReference type="Proteomes" id="UP000230161"/>
    </source>
</evidence>
<organism evidence="3 4">
    <name type="scientific">Compostimonas suwonensis</name>
    <dbReference type="NCBI Taxonomy" id="1048394"/>
    <lineage>
        <taxon>Bacteria</taxon>
        <taxon>Bacillati</taxon>
        <taxon>Actinomycetota</taxon>
        <taxon>Actinomycetes</taxon>
        <taxon>Micrococcales</taxon>
        <taxon>Microbacteriaceae</taxon>
        <taxon>Compostimonas</taxon>
    </lineage>
</organism>
<evidence type="ECO:0000313" key="3">
    <source>
        <dbReference type="EMBL" id="PJJ55538.1"/>
    </source>
</evidence>
<feature type="transmembrane region" description="Helical" evidence="2">
    <location>
        <begin position="38"/>
        <end position="55"/>
    </location>
</feature>
<keyword evidence="2" id="KW-0472">Membrane</keyword>
<proteinExistence type="predicted"/>